<feature type="region of interest" description="Disordered" evidence="1">
    <location>
        <begin position="77"/>
        <end position="217"/>
    </location>
</feature>
<comment type="caution">
    <text evidence="2">The sequence shown here is derived from an EMBL/GenBank/DDBJ whole genome shotgun (WGS) entry which is preliminary data.</text>
</comment>
<feature type="compositionally biased region" description="Basic residues" evidence="1">
    <location>
        <begin position="123"/>
        <end position="136"/>
    </location>
</feature>
<proteinExistence type="predicted"/>
<evidence type="ECO:0000313" key="3">
    <source>
        <dbReference type="Proteomes" id="UP001362999"/>
    </source>
</evidence>
<dbReference type="AlphaFoldDB" id="A0AAW0AX88"/>
<feature type="compositionally biased region" description="Basic and acidic residues" evidence="1">
    <location>
        <begin position="149"/>
        <end position="158"/>
    </location>
</feature>
<reference evidence="2 3" key="1">
    <citation type="journal article" date="2024" name="J Genomics">
        <title>Draft genome sequencing and assembly of Favolaschia claudopus CIRM-BRFM 2984 isolated from oak limbs.</title>
        <authorList>
            <person name="Navarro D."/>
            <person name="Drula E."/>
            <person name="Chaduli D."/>
            <person name="Cazenave R."/>
            <person name="Ahrendt S."/>
            <person name="Wang J."/>
            <person name="Lipzen A."/>
            <person name="Daum C."/>
            <person name="Barry K."/>
            <person name="Grigoriev I.V."/>
            <person name="Favel A."/>
            <person name="Rosso M.N."/>
            <person name="Martin F."/>
        </authorList>
    </citation>
    <scope>NUCLEOTIDE SEQUENCE [LARGE SCALE GENOMIC DNA]</scope>
    <source>
        <strain evidence="2 3">CIRM-BRFM 2984</strain>
    </source>
</reference>
<feature type="compositionally biased region" description="Low complexity" evidence="1">
    <location>
        <begin position="137"/>
        <end position="148"/>
    </location>
</feature>
<gene>
    <name evidence="2" type="ORF">R3P38DRAFT_2784553</name>
</gene>
<accession>A0AAW0AX88</accession>
<name>A0AAW0AX88_9AGAR</name>
<dbReference type="Proteomes" id="UP001362999">
    <property type="component" value="Unassembled WGS sequence"/>
</dbReference>
<protein>
    <submittedName>
        <fullName evidence="2">Uncharacterized protein</fullName>
    </submittedName>
</protein>
<dbReference type="EMBL" id="JAWWNJ010000047">
    <property type="protein sequence ID" value="KAK7017642.1"/>
    <property type="molecule type" value="Genomic_DNA"/>
</dbReference>
<evidence type="ECO:0000313" key="2">
    <source>
        <dbReference type="EMBL" id="KAK7017642.1"/>
    </source>
</evidence>
<evidence type="ECO:0000256" key="1">
    <source>
        <dbReference type="SAM" id="MobiDB-lite"/>
    </source>
</evidence>
<sequence>MPPGYTRGVAYRPHPLDTDLHIADRHQPGKFHDRRQVGGTWQGPDVAPTWVPALGVPLTDAPAPYVYERDRTPRVQAPFGNQHWQQPYATDNHYDDELRGRSAGPPRYYSPERFDYADAYGQGRRRSRSPSRHHGNGRSSTSTSVSGDSGRRYMERSRSPRRYSPTRRSISPPRATPAPRRSPPPHRDTPARNRGGRRWTPMARRPAEQHPAPPRASEARLRAIALGKAPAPFRRKIFPPPIDTAPVDPEGYPLCPIERVAGDANDFGSDSERPNVPLNWAHLERVRRNEVTSANPDAYALGRPPTPEEAGIWRNFPIVTPDQAHNLLRWVRRTEPTAYAYMVFLCATLTNLPALERTAGETYLLTKCGPAKGLYWKLSTGSRRIPRVAAPRNMYDDVEMGESRIYVGDAVLPTTPDTTSVITAERTDAGSAELGASMDIEEAMRKYEAMPCRDWPLGVRTSDTEFPNYAANERAHPIRADVRAWWTLQSVCPVRVRDGSSFQRATFFEICMRVLSVGGAFKRIAELGGYPAAALPLEHYPFHCNNITISHVVSWIIQHGIATTGEAIASLEGFARARRNYREGHKSVVVSEYRGGGWPQKAADVEALTAADVTPWAALTHAPVFPGASTSYPQQPGAVA</sequence>
<organism evidence="2 3">
    <name type="scientific">Favolaschia claudopus</name>
    <dbReference type="NCBI Taxonomy" id="2862362"/>
    <lineage>
        <taxon>Eukaryota</taxon>
        <taxon>Fungi</taxon>
        <taxon>Dikarya</taxon>
        <taxon>Basidiomycota</taxon>
        <taxon>Agaricomycotina</taxon>
        <taxon>Agaricomycetes</taxon>
        <taxon>Agaricomycetidae</taxon>
        <taxon>Agaricales</taxon>
        <taxon>Marasmiineae</taxon>
        <taxon>Mycenaceae</taxon>
        <taxon>Favolaschia</taxon>
    </lineage>
</organism>
<keyword evidence="3" id="KW-1185">Reference proteome</keyword>